<gene>
    <name evidence="2" type="ORF">AMORRO_LOCUS10176</name>
</gene>
<organism evidence="2 3">
    <name type="scientific">Acaulospora morrowiae</name>
    <dbReference type="NCBI Taxonomy" id="94023"/>
    <lineage>
        <taxon>Eukaryota</taxon>
        <taxon>Fungi</taxon>
        <taxon>Fungi incertae sedis</taxon>
        <taxon>Mucoromycota</taxon>
        <taxon>Glomeromycotina</taxon>
        <taxon>Glomeromycetes</taxon>
        <taxon>Diversisporales</taxon>
        <taxon>Acaulosporaceae</taxon>
        <taxon>Acaulospora</taxon>
    </lineage>
</organism>
<feature type="region of interest" description="Disordered" evidence="1">
    <location>
        <begin position="1"/>
        <end position="40"/>
    </location>
</feature>
<proteinExistence type="predicted"/>
<feature type="non-terminal residue" evidence="2">
    <location>
        <position position="1"/>
    </location>
</feature>
<reference evidence="2" key="1">
    <citation type="submission" date="2021-06" db="EMBL/GenBank/DDBJ databases">
        <authorList>
            <person name="Kallberg Y."/>
            <person name="Tangrot J."/>
            <person name="Rosling A."/>
        </authorList>
    </citation>
    <scope>NUCLEOTIDE SEQUENCE</scope>
    <source>
        <strain evidence="2">CL551</strain>
    </source>
</reference>
<name>A0A9N9E258_9GLOM</name>
<sequence length="40" mass="4744">QMMKEEIGETFTSMKIHPEEETHGKLQQTSKQQAMERHQT</sequence>
<comment type="caution">
    <text evidence="2">The sequence shown here is derived from an EMBL/GenBank/DDBJ whole genome shotgun (WGS) entry which is preliminary data.</text>
</comment>
<protein>
    <submittedName>
        <fullName evidence="2">2401_t:CDS:1</fullName>
    </submittedName>
</protein>
<evidence type="ECO:0000313" key="3">
    <source>
        <dbReference type="Proteomes" id="UP000789342"/>
    </source>
</evidence>
<dbReference type="EMBL" id="CAJVPV010010875">
    <property type="protein sequence ID" value="CAG8655671.1"/>
    <property type="molecule type" value="Genomic_DNA"/>
</dbReference>
<accession>A0A9N9E258</accession>
<dbReference type="Proteomes" id="UP000789342">
    <property type="component" value="Unassembled WGS sequence"/>
</dbReference>
<evidence type="ECO:0000256" key="1">
    <source>
        <dbReference type="SAM" id="MobiDB-lite"/>
    </source>
</evidence>
<dbReference type="AlphaFoldDB" id="A0A9N9E258"/>
<keyword evidence="3" id="KW-1185">Reference proteome</keyword>
<evidence type="ECO:0000313" key="2">
    <source>
        <dbReference type="EMBL" id="CAG8655671.1"/>
    </source>
</evidence>